<keyword evidence="3" id="KW-1185">Reference proteome</keyword>
<evidence type="ECO:0008006" key="4">
    <source>
        <dbReference type="Google" id="ProtNLM"/>
    </source>
</evidence>
<gene>
    <name evidence="1" type="ORF">PTTG_08658</name>
</gene>
<reference evidence="1" key="2">
    <citation type="submission" date="2016-05" db="EMBL/GenBank/DDBJ databases">
        <title>Comparative analysis highlights variable genome content of wheat rusts and divergence of the mating loci.</title>
        <authorList>
            <person name="Cuomo C.A."/>
            <person name="Bakkeren G."/>
            <person name="Szabo L."/>
            <person name="Khalil H."/>
            <person name="Joly D."/>
            <person name="Goldberg J."/>
            <person name="Young S."/>
            <person name="Zeng Q."/>
            <person name="Fellers J."/>
        </authorList>
    </citation>
    <scope>NUCLEOTIDE SEQUENCE [LARGE SCALE GENOMIC DNA]</scope>
    <source>
        <strain evidence="1">1-1 BBBD Race 1</strain>
    </source>
</reference>
<dbReference type="EnsemblFungi" id="PTTG_08658-t43_1">
    <property type="protein sequence ID" value="PTTG_08658-t43_1-p1"/>
    <property type="gene ID" value="PTTG_08658"/>
</dbReference>
<reference evidence="2" key="4">
    <citation type="submission" date="2025-05" db="UniProtKB">
        <authorList>
            <consortium name="EnsemblFungi"/>
        </authorList>
    </citation>
    <scope>IDENTIFICATION</scope>
    <source>
        <strain evidence="2">isolate 1-1 / race 1 (BBBD)</strain>
    </source>
</reference>
<sequence>MFQKDRCTDANKAADEKRNESTWKGCDDTGILGCCCRHNAAIYMANISKSGEQRCFPLTLINRILTEVEPDQQVGILYDIGCSLDKYMKIVRLHFSCMVLQNNNLCLFLALFCIFQRNLFEEHRPCIQMGTLIFHSYVHEWSCQIDYNPCYNTGWGLLDGEGLERMWSYLSPLISFLRYATRNHRLASLSHRLKHHNRRGLRNLCTYLFVIW</sequence>
<reference evidence="1" key="1">
    <citation type="submission" date="2009-11" db="EMBL/GenBank/DDBJ databases">
        <authorList>
            <consortium name="The Broad Institute Genome Sequencing Platform"/>
            <person name="Ward D."/>
            <person name="Feldgarden M."/>
            <person name="Earl A."/>
            <person name="Young S.K."/>
            <person name="Zeng Q."/>
            <person name="Koehrsen M."/>
            <person name="Alvarado L."/>
            <person name="Berlin A."/>
            <person name="Bochicchio J."/>
            <person name="Borenstein D."/>
            <person name="Chapman S.B."/>
            <person name="Chen Z."/>
            <person name="Engels R."/>
            <person name="Freedman E."/>
            <person name="Gellesch M."/>
            <person name="Goldberg J."/>
            <person name="Griggs A."/>
            <person name="Gujja S."/>
            <person name="Heilman E."/>
            <person name="Heiman D."/>
            <person name="Hepburn T."/>
            <person name="Howarth C."/>
            <person name="Jen D."/>
            <person name="Larson L."/>
            <person name="Lewis B."/>
            <person name="Mehta T."/>
            <person name="Park D."/>
            <person name="Pearson M."/>
            <person name="Roberts A."/>
            <person name="Saif S."/>
            <person name="Shea T."/>
            <person name="Shenoy N."/>
            <person name="Sisk P."/>
            <person name="Stolte C."/>
            <person name="Sykes S."/>
            <person name="Thomson T."/>
            <person name="Walk T."/>
            <person name="White J."/>
            <person name="Yandava C."/>
            <person name="Izard J."/>
            <person name="Baranova O.V."/>
            <person name="Blanton J.M."/>
            <person name="Tanner A.C."/>
            <person name="Dewhirst F.E."/>
            <person name="Haas B."/>
            <person name="Nusbaum C."/>
            <person name="Birren B."/>
        </authorList>
    </citation>
    <scope>NUCLEOTIDE SEQUENCE [LARGE SCALE GENOMIC DNA]</scope>
    <source>
        <strain evidence="1">1-1 BBBD Race 1</strain>
    </source>
</reference>
<evidence type="ECO:0000313" key="3">
    <source>
        <dbReference type="Proteomes" id="UP000005240"/>
    </source>
</evidence>
<dbReference type="EMBL" id="ADAS02000187">
    <property type="protein sequence ID" value="OAV88316.1"/>
    <property type="molecule type" value="Genomic_DNA"/>
</dbReference>
<dbReference type="PANTHER" id="PTHR33096:SF1">
    <property type="entry name" value="CXC1-LIKE CYSTEINE CLUSTER ASSOCIATED WITH KDZ TRANSPOSASES DOMAIN-CONTAINING PROTEIN"/>
    <property type="match status" value="1"/>
</dbReference>
<organism evidence="1">
    <name type="scientific">Puccinia triticina (isolate 1-1 / race 1 (BBBD))</name>
    <name type="common">Brown leaf rust fungus</name>
    <dbReference type="NCBI Taxonomy" id="630390"/>
    <lineage>
        <taxon>Eukaryota</taxon>
        <taxon>Fungi</taxon>
        <taxon>Dikarya</taxon>
        <taxon>Basidiomycota</taxon>
        <taxon>Pucciniomycotina</taxon>
        <taxon>Pucciniomycetes</taxon>
        <taxon>Pucciniales</taxon>
        <taxon>Pucciniaceae</taxon>
        <taxon>Puccinia</taxon>
    </lineage>
</organism>
<dbReference type="PANTHER" id="PTHR33096">
    <property type="entry name" value="CXC2 DOMAIN-CONTAINING PROTEIN"/>
    <property type="match status" value="1"/>
</dbReference>
<dbReference type="Proteomes" id="UP000005240">
    <property type="component" value="Unassembled WGS sequence"/>
</dbReference>
<proteinExistence type="predicted"/>
<accession>A0A0C4DF85</accession>
<dbReference type="InterPro" id="IPR040521">
    <property type="entry name" value="KDZ"/>
</dbReference>
<protein>
    <recommendedName>
        <fullName evidence="4">CxC1-like cysteine cluster associated with KDZ transposases domain-containing protein</fullName>
    </recommendedName>
</protein>
<evidence type="ECO:0000313" key="1">
    <source>
        <dbReference type="EMBL" id="OAV88316.1"/>
    </source>
</evidence>
<reference evidence="2 3" key="3">
    <citation type="journal article" date="2017" name="G3 (Bethesda)">
        <title>Comparative analysis highlights variable genome content of wheat rusts and divergence of the mating loci.</title>
        <authorList>
            <person name="Cuomo C.A."/>
            <person name="Bakkeren G."/>
            <person name="Khalil H.B."/>
            <person name="Panwar V."/>
            <person name="Joly D."/>
            <person name="Linning R."/>
            <person name="Sakthikumar S."/>
            <person name="Song X."/>
            <person name="Adiconis X."/>
            <person name="Fan L."/>
            <person name="Goldberg J.M."/>
            <person name="Levin J.Z."/>
            <person name="Young S."/>
            <person name="Zeng Q."/>
            <person name="Anikster Y."/>
            <person name="Bruce M."/>
            <person name="Wang M."/>
            <person name="Yin C."/>
            <person name="McCallum B."/>
            <person name="Szabo L.J."/>
            <person name="Hulbert S."/>
            <person name="Chen X."/>
            <person name="Fellers J.P."/>
        </authorList>
    </citation>
    <scope>NUCLEOTIDE SEQUENCE</scope>
    <source>
        <strain evidence="2">isolate 1-1 / race 1 (BBBD)</strain>
        <strain evidence="3">Isolate 1-1 / race 1 (BBBD)</strain>
    </source>
</reference>
<dbReference type="AlphaFoldDB" id="A0A0C4DF85"/>
<dbReference type="VEuPathDB" id="FungiDB:PTTG_08658"/>
<dbReference type="OrthoDB" id="2506007at2759"/>
<evidence type="ECO:0000313" key="2">
    <source>
        <dbReference type="EnsemblFungi" id="PTTG_08658-t43_1-p1"/>
    </source>
</evidence>
<dbReference type="STRING" id="630390.A0A0C4DF85"/>
<dbReference type="Pfam" id="PF18758">
    <property type="entry name" value="KDZ"/>
    <property type="match status" value="1"/>
</dbReference>
<name>A0A0C4DF85_PUCT1</name>
<dbReference type="OMA" id="FEHIPKS"/>